<evidence type="ECO:0000256" key="2">
    <source>
        <dbReference type="RuleBase" id="RU000461"/>
    </source>
</evidence>
<dbReference type="GO" id="GO:0005506">
    <property type="term" value="F:iron ion binding"/>
    <property type="evidence" value="ECO:0007669"/>
    <property type="project" value="InterPro"/>
</dbReference>
<dbReference type="GO" id="GO:0016705">
    <property type="term" value="F:oxidoreductase activity, acting on paired donors, with incorporation or reduction of molecular oxygen"/>
    <property type="evidence" value="ECO:0007669"/>
    <property type="project" value="InterPro"/>
</dbReference>
<dbReference type="InterPro" id="IPR001128">
    <property type="entry name" value="Cyt_P450"/>
</dbReference>
<evidence type="ECO:0008006" key="6">
    <source>
        <dbReference type="Google" id="ProtNLM"/>
    </source>
</evidence>
<dbReference type="AlphaFoldDB" id="A0A1H8SXG6"/>
<feature type="compositionally biased region" description="Polar residues" evidence="3">
    <location>
        <begin position="1"/>
        <end position="10"/>
    </location>
</feature>
<keyword evidence="5" id="KW-1185">Reference proteome</keyword>
<keyword evidence="2" id="KW-0349">Heme</keyword>
<dbReference type="InterPro" id="IPR017972">
    <property type="entry name" value="Cyt_P450_CS"/>
</dbReference>
<dbReference type="PRINTS" id="PR00359">
    <property type="entry name" value="BP450"/>
</dbReference>
<dbReference type="EMBL" id="FOEG01000003">
    <property type="protein sequence ID" value="SEO83014.1"/>
    <property type="molecule type" value="Genomic_DNA"/>
</dbReference>
<protein>
    <recommendedName>
        <fullName evidence="6">Cytochrome P450</fullName>
    </recommendedName>
</protein>
<evidence type="ECO:0000256" key="3">
    <source>
        <dbReference type="SAM" id="MobiDB-lite"/>
    </source>
</evidence>
<dbReference type="SUPFAM" id="SSF48264">
    <property type="entry name" value="Cytochrome P450"/>
    <property type="match status" value="1"/>
</dbReference>
<evidence type="ECO:0000256" key="1">
    <source>
        <dbReference type="ARBA" id="ARBA00010617"/>
    </source>
</evidence>
<dbReference type="RefSeq" id="WP_091642576.1">
    <property type="nucleotide sequence ID" value="NZ_FOEG01000003.1"/>
</dbReference>
<organism evidence="4 5">
    <name type="scientific">Aquisalimonas asiatica</name>
    <dbReference type="NCBI Taxonomy" id="406100"/>
    <lineage>
        <taxon>Bacteria</taxon>
        <taxon>Pseudomonadati</taxon>
        <taxon>Pseudomonadota</taxon>
        <taxon>Gammaproteobacteria</taxon>
        <taxon>Chromatiales</taxon>
        <taxon>Ectothiorhodospiraceae</taxon>
        <taxon>Aquisalimonas</taxon>
    </lineage>
</organism>
<accession>A0A1H8SXG6</accession>
<dbReference type="Gene3D" id="1.10.630.10">
    <property type="entry name" value="Cytochrome P450"/>
    <property type="match status" value="1"/>
</dbReference>
<evidence type="ECO:0000313" key="4">
    <source>
        <dbReference type="EMBL" id="SEO83014.1"/>
    </source>
</evidence>
<gene>
    <name evidence="4" type="ORF">SAMN04488052_103247</name>
</gene>
<keyword evidence="2" id="KW-0479">Metal-binding</keyword>
<dbReference type="Pfam" id="PF00067">
    <property type="entry name" value="p450"/>
    <property type="match status" value="1"/>
</dbReference>
<dbReference type="Proteomes" id="UP000199657">
    <property type="component" value="Unassembled WGS sequence"/>
</dbReference>
<dbReference type="PANTHER" id="PTHR46696">
    <property type="entry name" value="P450, PUTATIVE (EUROFUNG)-RELATED"/>
    <property type="match status" value="1"/>
</dbReference>
<dbReference type="GO" id="GO:0020037">
    <property type="term" value="F:heme binding"/>
    <property type="evidence" value="ECO:0007669"/>
    <property type="project" value="InterPro"/>
</dbReference>
<dbReference type="GO" id="GO:0004497">
    <property type="term" value="F:monooxygenase activity"/>
    <property type="evidence" value="ECO:0007669"/>
    <property type="project" value="UniProtKB-KW"/>
</dbReference>
<dbReference type="STRING" id="406100.SAMN04488052_103247"/>
<keyword evidence="2" id="KW-0408">Iron</keyword>
<comment type="similarity">
    <text evidence="1 2">Belongs to the cytochrome P450 family.</text>
</comment>
<keyword evidence="2" id="KW-0560">Oxidoreductase</keyword>
<dbReference type="PANTHER" id="PTHR46696:SF6">
    <property type="entry name" value="P450, PUTATIVE (EUROFUNG)-RELATED"/>
    <property type="match status" value="1"/>
</dbReference>
<evidence type="ECO:0000313" key="5">
    <source>
        <dbReference type="Proteomes" id="UP000199657"/>
    </source>
</evidence>
<proteinExistence type="inferred from homology"/>
<reference evidence="4 5" key="1">
    <citation type="submission" date="2016-10" db="EMBL/GenBank/DDBJ databases">
        <authorList>
            <person name="de Groot N.N."/>
        </authorList>
    </citation>
    <scope>NUCLEOTIDE SEQUENCE [LARGE SCALE GENOMIC DNA]</scope>
    <source>
        <strain evidence="4 5">CGMCC 1.6291</strain>
    </source>
</reference>
<dbReference type="InterPro" id="IPR002397">
    <property type="entry name" value="Cyt_P450_B"/>
</dbReference>
<keyword evidence="2" id="KW-0503">Monooxygenase</keyword>
<dbReference type="OrthoDB" id="7052847at2"/>
<dbReference type="PROSITE" id="PS00086">
    <property type="entry name" value="CYTOCHROME_P450"/>
    <property type="match status" value="1"/>
</dbReference>
<dbReference type="InterPro" id="IPR036396">
    <property type="entry name" value="Cyt_P450_sf"/>
</dbReference>
<feature type="region of interest" description="Disordered" evidence="3">
    <location>
        <begin position="1"/>
        <end position="22"/>
    </location>
</feature>
<sequence>MAHSPNTDWSPESDAVQRDQRAAYDSMRERCPVAYSRMMGWTLFRNSDVRHVLHEHGTFSNRVSQHLSVPNGMDPPVHTAYRRIVEPYFDEAAMAAFEPTCRAIASDLAGQLHAQRDADFMQAFAQPFAVRIQCAFLGWPESFHEPLLQWTQRNLEATGAQDRDALAEIADTFRAYVFAMIERRREGSHGPDVTSRLMAEQVDGKPLTDEEIASILRNWTMGEVGTLAAALGILVHGVATDTDLQALLRDNPERIEDANEELLRLHCPLVTNRRRATAATDLHGRGIEAGDTLTLNWVAANRDPDAFEAAEQFRIDRDQSANLVWGAGIHVCPGAPLARLEMRVVMEELLAHSEDISLRPDTLPDLARYPGSGYATLPVHLR</sequence>
<name>A0A1H8SXG6_9GAMM</name>